<evidence type="ECO:0000256" key="2">
    <source>
        <dbReference type="ARBA" id="ARBA00010489"/>
    </source>
</evidence>
<evidence type="ECO:0000256" key="4">
    <source>
        <dbReference type="ARBA" id="ARBA00022552"/>
    </source>
</evidence>
<keyword evidence="7 12" id="KW-0269">Exonuclease</keyword>
<dbReference type="STRING" id="94208.A0A2S4KQ92"/>
<protein>
    <recommendedName>
        <fullName evidence="3">RNA exonuclease 4</fullName>
    </recommendedName>
</protein>
<comment type="similarity">
    <text evidence="2">Belongs to the REXO4 family.</text>
</comment>
<keyword evidence="6" id="KW-0378">Hydrolase</keyword>
<evidence type="ECO:0000256" key="6">
    <source>
        <dbReference type="ARBA" id="ARBA00022801"/>
    </source>
</evidence>
<evidence type="ECO:0000256" key="8">
    <source>
        <dbReference type="ARBA" id="ARBA00023242"/>
    </source>
</evidence>
<feature type="compositionally biased region" description="Basic residues" evidence="10">
    <location>
        <begin position="312"/>
        <end position="329"/>
    </location>
</feature>
<dbReference type="InterPro" id="IPR037431">
    <property type="entry name" value="REX4_DEDDh_dom"/>
</dbReference>
<dbReference type="GO" id="GO:0005634">
    <property type="term" value="C:nucleus"/>
    <property type="evidence" value="ECO:0007669"/>
    <property type="project" value="UniProtKB-SubCell"/>
</dbReference>
<dbReference type="Proteomes" id="UP000237481">
    <property type="component" value="Unassembled WGS sequence"/>
</dbReference>
<dbReference type="GO" id="GO:0008408">
    <property type="term" value="F:3'-5' exonuclease activity"/>
    <property type="evidence" value="ECO:0007669"/>
    <property type="project" value="InterPro"/>
</dbReference>
<gene>
    <name evidence="12" type="ORF">TPAR_07447</name>
</gene>
<feature type="region of interest" description="Disordered" evidence="10">
    <location>
        <begin position="1"/>
        <end position="83"/>
    </location>
</feature>
<feature type="domain" description="Exonuclease" evidence="11">
    <location>
        <begin position="134"/>
        <end position="295"/>
    </location>
</feature>
<evidence type="ECO:0000313" key="12">
    <source>
        <dbReference type="EMBL" id="POR32341.1"/>
    </source>
</evidence>
<name>A0A2S4KQ92_9HYPO</name>
<comment type="subcellular location">
    <subcellularLocation>
        <location evidence="1">Nucleus</location>
    </subcellularLocation>
</comment>
<dbReference type="PANTHER" id="PTHR12801:SF45">
    <property type="entry name" value="RNA EXONUCLEASE 4"/>
    <property type="match status" value="1"/>
</dbReference>
<evidence type="ECO:0000256" key="9">
    <source>
        <dbReference type="ARBA" id="ARBA00025599"/>
    </source>
</evidence>
<dbReference type="InterPro" id="IPR047021">
    <property type="entry name" value="REXO1/3/4-like"/>
</dbReference>
<dbReference type="GO" id="GO:0000027">
    <property type="term" value="P:ribosomal large subunit assembly"/>
    <property type="evidence" value="ECO:0007669"/>
    <property type="project" value="TreeGrafter"/>
</dbReference>
<dbReference type="SUPFAM" id="SSF53098">
    <property type="entry name" value="Ribonuclease H-like"/>
    <property type="match status" value="1"/>
</dbReference>
<evidence type="ECO:0000256" key="5">
    <source>
        <dbReference type="ARBA" id="ARBA00022722"/>
    </source>
</evidence>
<comment type="function">
    <text evidence="9">Exoribonuclease involved in ribosome biosynthesis. Involved in the processing of ITS1, the internal transcribed spacer localized between the 18S and 5.8S rRNAs.</text>
</comment>
<evidence type="ECO:0000259" key="11">
    <source>
        <dbReference type="SMART" id="SM00479"/>
    </source>
</evidence>
<evidence type="ECO:0000313" key="13">
    <source>
        <dbReference type="Proteomes" id="UP000237481"/>
    </source>
</evidence>
<dbReference type="EMBL" id="PKSG01000881">
    <property type="protein sequence ID" value="POR32341.1"/>
    <property type="molecule type" value="Genomic_DNA"/>
</dbReference>
<keyword evidence="5" id="KW-0540">Nuclease</keyword>
<dbReference type="OrthoDB" id="8191639at2759"/>
<sequence>MAELSSNWKKLQAKLKAEGTSKTPAKRNAGERSPPPAKRSKVADSAARQAGPTGKLSRRQISPRKMGGVHSSRMEHEPRHGPSPSLALWAEDNDISAEALAEAYDLGLKDNSMMLASHQDKVNHGLSSGIEIGKYVAMDCEMVGIGPGGHESALARVSIVDFHGRQIYDSYVKQREKVTDWRSAVSGVSQKEMRFARDFDLVQRESFDILKDRVLIGHDIRHDLDALQLSHPPRDIRDTAKYPGFKKFGNGRKPALRVLARELLSVDIQNGPHSSTEDARVTMLLFRKHKSGFDVDHANRFAPKAPATSMHAGKKLKLQKKKKQNNRQS</sequence>
<organism evidence="12 13">
    <name type="scientific">Tolypocladium paradoxum</name>
    <dbReference type="NCBI Taxonomy" id="94208"/>
    <lineage>
        <taxon>Eukaryota</taxon>
        <taxon>Fungi</taxon>
        <taxon>Dikarya</taxon>
        <taxon>Ascomycota</taxon>
        <taxon>Pezizomycotina</taxon>
        <taxon>Sordariomycetes</taxon>
        <taxon>Hypocreomycetidae</taxon>
        <taxon>Hypocreales</taxon>
        <taxon>Ophiocordycipitaceae</taxon>
        <taxon>Tolypocladium</taxon>
    </lineage>
</organism>
<reference evidence="12 13" key="1">
    <citation type="submission" date="2018-01" db="EMBL/GenBank/DDBJ databases">
        <title>Harnessing the power of phylogenomics to disentangle the directionality and signatures of interkingdom host jumping in the parasitic fungal genus Tolypocladium.</title>
        <authorList>
            <person name="Quandt C.A."/>
            <person name="Patterson W."/>
            <person name="Spatafora J.W."/>
        </authorList>
    </citation>
    <scope>NUCLEOTIDE SEQUENCE [LARGE SCALE GENOMIC DNA]</scope>
    <source>
        <strain evidence="12 13">NRBC 100945</strain>
    </source>
</reference>
<keyword evidence="13" id="KW-1185">Reference proteome</keyword>
<dbReference type="InterPro" id="IPR013520">
    <property type="entry name" value="Ribonucl_H"/>
</dbReference>
<dbReference type="Gene3D" id="3.30.420.10">
    <property type="entry name" value="Ribonuclease H-like superfamily/Ribonuclease H"/>
    <property type="match status" value="1"/>
</dbReference>
<evidence type="ECO:0000256" key="1">
    <source>
        <dbReference type="ARBA" id="ARBA00004123"/>
    </source>
</evidence>
<dbReference type="InterPro" id="IPR036397">
    <property type="entry name" value="RNaseH_sf"/>
</dbReference>
<dbReference type="InterPro" id="IPR012337">
    <property type="entry name" value="RNaseH-like_sf"/>
</dbReference>
<dbReference type="PANTHER" id="PTHR12801">
    <property type="entry name" value="RNA EXONUCLEASE REXO1 / RECO3 FAMILY MEMBER-RELATED"/>
    <property type="match status" value="1"/>
</dbReference>
<proteinExistence type="inferred from homology"/>
<dbReference type="Pfam" id="PF00929">
    <property type="entry name" value="RNase_T"/>
    <property type="match status" value="1"/>
</dbReference>
<dbReference type="GO" id="GO:0003676">
    <property type="term" value="F:nucleic acid binding"/>
    <property type="evidence" value="ECO:0007669"/>
    <property type="project" value="InterPro"/>
</dbReference>
<comment type="caution">
    <text evidence="12">The sequence shown here is derived from an EMBL/GenBank/DDBJ whole genome shotgun (WGS) entry which is preliminary data.</text>
</comment>
<accession>A0A2S4KQ92</accession>
<dbReference type="SMART" id="SM00479">
    <property type="entry name" value="EXOIII"/>
    <property type="match status" value="1"/>
</dbReference>
<dbReference type="GO" id="GO:0006364">
    <property type="term" value="P:rRNA processing"/>
    <property type="evidence" value="ECO:0007669"/>
    <property type="project" value="UniProtKB-KW"/>
</dbReference>
<keyword evidence="8" id="KW-0539">Nucleus</keyword>
<dbReference type="AlphaFoldDB" id="A0A2S4KQ92"/>
<feature type="region of interest" description="Disordered" evidence="10">
    <location>
        <begin position="300"/>
        <end position="329"/>
    </location>
</feature>
<keyword evidence="4" id="KW-0698">rRNA processing</keyword>
<evidence type="ECO:0000256" key="10">
    <source>
        <dbReference type="SAM" id="MobiDB-lite"/>
    </source>
</evidence>
<evidence type="ECO:0000256" key="7">
    <source>
        <dbReference type="ARBA" id="ARBA00022839"/>
    </source>
</evidence>
<dbReference type="FunFam" id="3.30.420.10:FF:000007">
    <property type="entry name" value="Interferon-stimulated exonuclease gene 20"/>
    <property type="match status" value="1"/>
</dbReference>
<dbReference type="CDD" id="cd06144">
    <property type="entry name" value="REX4_like"/>
    <property type="match status" value="1"/>
</dbReference>
<evidence type="ECO:0000256" key="3">
    <source>
        <dbReference type="ARBA" id="ARBA00016937"/>
    </source>
</evidence>